<dbReference type="EMBL" id="RAWM01000011">
    <property type="protein sequence ID" value="RKH71977.1"/>
    <property type="molecule type" value="Genomic_DNA"/>
</dbReference>
<evidence type="ECO:0000313" key="3">
    <source>
        <dbReference type="Proteomes" id="UP000282656"/>
    </source>
</evidence>
<comment type="caution">
    <text evidence="2">The sequence shown here is derived from an EMBL/GenBank/DDBJ whole genome shotgun (WGS) entry which is preliminary data.</text>
</comment>
<dbReference type="RefSeq" id="WP_121769250.1">
    <property type="nucleotide sequence ID" value="NZ_RAWM01000011.1"/>
</dbReference>
<accession>A0A3A8QTV8</accession>
<name>A0A3A8QTV8_9BACT</name>
<organism evidence="2 3">
    <name type="scientific">Corallococcus interemptor</name>
    <dbReference type="NCBI Taxonomy" id="2316720"/>
    <lineage>
        <taxon>Bacteria</taxon>
        <taxon>Pseudomonadati</taxon>
        <taxon>Myxococcota</taxon>
        <taxon>Myxococcia</taxon>
        <taxon>Myxococcales</taxon>
        <taxon>Cystobacterineae</taxon>
        <taxon>Myxococcaceae</taxon>
        <taxon>Corallococcus</taxon>
    </lineage>
</organism>
<dbReference type="AlphaFoldDB" id="A0A3A8QTV8"/>
<evidence type="ECO:0000256" key="1">
    <source>
        <dbReference type="SAM" id="MobiDB-lite"/>
    </source>
</evidence>
<proteinExistence type="predicted"/>
<sequence>MSPFFVLIAAMAQTPTPPPDAEDASSPASVAAAAEDDEEEEGPWTGSFGLGASFFSGNSRAFTLTGDALAEYDSPVWALTLEADGAYGNAAAEGEEEREDTAKTLGGWARADYRFTPLFSVYGFAGAEADQPASLELRVETELGVGLTVLERKKKEKELFLRTYLGAGYAKDRRFQYFPTRENLPDVTLWSPAVGVAFRYDINERVHLREDAILLPDIFGDTRVLLDSTTKLSVHLTDRFAFTTFFELQHDSVPAQGKVRTDTSLSVGGELEL</sequence>
<protein>
    <submittedName>
        <fullName evidence="2">DUF481 domain-containing protein</fullName>
    </submittedName>
</protein>
<dbReference type="OrthoDB" id="5508362at2"/>
<keyword evidence="3" id="KW-1185">Reference proteome</keyword>
<feature type="region of interest" description="Disordered" evidence="1">
    <location>
        <begin position="14"/>
        <end position="47"/>
    </location>
</feature>
<evidence type="ECO:0000313" key="2">
    <source>
        <dbReference type="EMBL" id="RKH71977.1"/>
    </source>
</evidence>
<feature type="compositionally biased region" description="Low complexity" evidence="1">
    <location>
        <begin position="24"/>
        <end position="33"/>
    </location>
</feature>
<gene>
    <name evidence="2" type="ORF">D7X96_06395</name>
</gene>
<dbReference type="Pfam" id="PF04338">
    <property type="entry name" value="DUF481"/>
    <property type="match status" value="1"/>
</dbReference>
<reference evidence="3" key="1">
    <citation type="submission" date="2018-09" db="EMBL/GenBank/DDBJ databases">
        <authorList>
            <person name="Livingstone P.G."/>
            <person name="Whitworth D.E."/>
        </authorList>
    </citation>
    <scope>NUCLEOTIDE SEQUENCE [LARGE SCALE GENOMIC DNA]</scope>
    <source>
        <strain evidence="3">AB047A</strain>
    </source>
</reference>
<dbReference type="InterPro" id="IPR007433">
    <property type="entry name" value="DUF481"/>
</dbReference>
<dbReference type="Proteomes" id="UP000282656">
    <property type="component" value="Unassembled WGS sequence"/>
</dbReference>